<dbReference type="PROSITE" id="PS51257">
    <property type="entry name" value="PROKAR_LIPOPROTEIN"/>
    <property type="match status" value="1"/>
</dbReference>
<sequence>MTPLRRYGIFSLVVVLIGCQPPSPEEPGSPAFDVVETSIIEIHAAMKAGELSARTLVNAYLARIEAYDKQGPALNAIVTINPHALARADELDQAFEVSGLTGPLHGIPVIVKDNYDTIALPTTAGSLSLAGSIPPDNAFQVQRIVDAGGIVLAKSNMAEFAFSPYETVGSALPGYTRNPYDLRRVTAGSSGGTAAAVAASMGTVGLGTDTGNSIRGPSSHQSLVGIRSTMGLTSRDGIVPLNLSRDIGGPMARTVADAVIVFDVIAGTDSADAITEQADSRRVNYRELLEVDNLQGKRLGVLREMSDESADPEVITRLNEAIEDLRRLGATVVDPVTLPEDDVAEEERLPCSYFRFDLEQYLTSLGPEAPFNTLQEIIDSEKVHPNIRTRLESAQEAADVPTNQPGCAQQATRDERLRHRVRQTLQTNQLDALIYPTWDNPPRLIGDLNTPHGNNSFQLSPPTGFPAITLPMGFVSDGLPAGLQILADAWAESTLIIIAYAYEQATQHRAPPRTTPTLN</sequence>
<reference evidence="2" key="1">
    <citation type="submission" date="2018-05" db="EMBL/GenBank/DDBJ databases">
        <authorList>
            <person name="Lanie J.A."/>
            <person name="Ng W.-L."/>
            <person name="Kazmierczak K.M."/>
            <person name="Andrzejewski T.M."/>
            <person name="Davidsen T.M."/>
            <person name="Wayne K.J."/>
            <person name="Tettelin H."/>
            <person name="Glass J.I."/>
            <person name="Rusch D."/>
            <person name="Podicherti R."/>
            <person name="Tsui H.-C.T."/>
            <person name="Winkler M.E."/>
        </authorList>
    </citation>
    <scope>NUCLEOTIDE SEQUENCE</scope>
</reference>
<dbReference type="Gene3D" id="3.90.1300.10">
    <property type="entry name" value="Amidase signature (AS) domain"/>
    <property type="match status" value="1"/>
</dbReference>
<dbReference type="InterPro" id="IPR036928">
    <property type="entry name" value="AS_sf"/>
</dbReference>
<dbReference type="EMBL" id="UINC01002417">
    <property type="protein sequence ID" value="SUZ96449.1"/>
    <property type="molecule type" value="Genomic_DNA"/>
</dbReference>
<dbReference type="SUPFAM" id="SSF75304">
    <property type="entry name" value="Amidase signature (AS) enzymes"/>
    <property type="match status" value="1"/>
</dbReference>
<evidence type="ECO:0000259" key="1">
    <source>
        <dbReference type="Pfam" id="PF01425"/>
    </source>
</evidence>
<dbReference type="AlphaFoldDB" id="A0A381RZA8"/>
<protein>
    <recommendedName>
        <fullName evidence="1">Amidase domain-containing protein</fullName>
    </recommendedName>
</protein>
<dbReference type="PANTHER" id="PTHR42678">
    <property type="entry name" value="AMIDASE"/>
    <property type="match status" value="1"/>
</dbReference>
<name>A0A381RZA8_9ZZZZ</name>
<dbReference type="PANTHER" id="PTHR42678:SF34">
    <property type="entry name" value="OS04G0183300 PROTEIN"/>
    <property type="match status" value="1"/>
</dbReference>
<organism evidence="2">
    <name type="scientific">marine metagenome</name>
    <dbReference type="NCBI Taxonomy" id="408172"/>
    <lineage>
        <taxon>unclassified sequences</taxon>
        <taxon>metagenomes</taxon>
        <taxon>ecological metagenomes</taxon>
    </lineage>
</organism>
<dbReference type="Pfam" id="PF01425">
    <property type="entry name" value="Amidase"/>
    <property type="match status" value="1"/>
</dbReference>
<dbReference type="InterPro" id="IPR023631">
    <property type="entry name" value="Amidase_dom"/>
</dbReference>
<accession>A0A381RZA8</accession>
<proteinExistence type="predicted"/>
<evidence type="ECO:0000313" key="2">
    <source>
        <dbReference type="EMBL" id="SUZ96449.1"/>
    </source>
</evidence>
<feature type="domain" description="Amidase" evidence="1">
    <location>
        <begin position="56"/>
        <end position="495"/>
    </location>
</feature>
<gene>
    <name evidence="2" type="ORF">METZ01_LOCUS49303</name>
</gene>